<dbReference type="Gene3D" id="2.40.37.10">
    <property type="entry name" value="Lyase, Ornithine Decarboxylase, Chain A, domain 1"/>
    <property type="match status" value="1"/>
</dbReference>
<comment type="catalytic activity">
    <reaction evidence="1 5">
        <text>L-alanine = D-alanine</text>
        <dbReference type="Rhea" id="RHEA:20249"/>
        <dbReference type="ChEBI" id="CHEBI:57416"/>
        <dbReference type="ChEBI" id="CHEBI:57972"/>
        <dbReference type="EC" id="5.1.1.1"/>
    </reaction>
</comment>
<dbReference type="NCBIfam" id="TIGR00492">
    <property type="entry name" value="alr"/>
    <property type="match status" value="1"/>
</dbReference>
<accession>S3KEX3</accession>
<dbReference type="AlphaFoldDB" id="S3KEX3"/>
<dbReference type="PATRIC" id="fig|1125699.3.peg.1116"/>
<dbReference type="STRING" id="1125699.HMPREF9194_01094"/>
<dbReference type="GO" id="GO:0005829">
    <property type="term" value="C:cytosol"/>
    <property type="evidence" value="ECO:0007669"/>
    <property type="project" value="TreeGrafter"/>
</dbReference>
<dbReference type="InterPro" id="IPR001608">
    <property type="entry name" value="Ala_racemase_N"/>
</dbReference>
<feature type="binding site" evidence="5 7">
    <location>
        <position position="133"/>
    </location>
    <ligand>
        <name>substrate</name>
    </ligand>
</feature>
<dbReference type="InterPro" id="IPR029066">
    <property type="entry name" value="PLP-binding_barrel"/>
</dbReference>
<comment type="function">
    <text evidence="5">Catalyzes the interconversion of L-alanine and D-alanine. May also act on other amino acids.</text>
</comment>
<sequence>MRGTQARIHLANLEHNIRQIKKNCKAKLCISVKANAYGHGSVCVARKVLECGVDYLAVASVDEGRLLREEGITAPILLFSLTVPEEIPDIIRLKLTPFVFDEECIDLLDNAAGKSFAGAQYPVHLKIDTGMARIGCKSEDAPSLARRICASKHLRLEGMCTHFAVSDSLKPDDIAYTKNQIAVFKQSADAVQRAGIDPGIKHCAASGGILMYPEAHFDMVRAGIIAYGYFPSEELKTLPSKPDLKPVMELVAPVVSIKELKAGQSVSYGRTWTAKKDTRIATMPIGYGDGLLRNLSPGFSVAIHGERYPIVGRICMDQCMVDIGGSSRVKRWDEAVIFGIKPNEPTAEDAAKLLHTIHYEILTGISARVPRVVC</sequence>
<dbReference type="RefSeq" id="WP_016525383.1">
    <property type="nucleotide sequence ID" value="NZ_KE332518.1"/>
</dbReference>
<dbReference type="PRINTS" id="PR00992">
    <property type="entry name" value="ALARACEMASE"/>
</dbReference>
<dbReference type="GO" id="GO:0030170">
    <property type="term" value="F:pyridoxal phosphate binding"/>
    <property type="evidence" value="ECO:0007669"/>
    <property type="project" value="UniProtKB-UniRule"/>
</dbReference>
<keyword evidence="4 5" id="KW-0413">Isomerase</keyword>
<dbReference type="InterPro" id="IPR009006">
    <property type="entry name" value="Ala_racemase/Decarboxylase_C"/>
</dbReference>
<evidence type="ECO:0000313" key="9">
    <source>
        <dbReference type="EMBL" id="EPF30772.1"/>
    </source>
</evidence>
<feature type="active site" description="Proton acceptor; specific for L-alanine" evidence="5">
    <location>
        <position position="268"/>
    </location>
</feature>
<dbReference type="InterPro" id="IPR000821">
    <property type="entry name" value="Ala_racemase"/>
</dbReference>
<dbReference type="GO" id="GO:0008784">
    <property type="term" value="F:alanine racemase activity"/>
    <property type="evidence" value="ECO:0007669"/>
    <property type="project" value="UniProtKB-UniRule"/>
</dbReference>
<proteinExistence type="inferred from homology"/>
<evidence type="ECO:0000256" key="7">
    <source>
        <dbReference type="PIRSR" id="PIRSR600821-52"/>
    </source>
</evidence>
<dbReference type="HAMAP" id="MF_01201">
    <property type="entry name" value="Ala_racemase"/>
    <property type="match status" value="1"/>
</dbReference>
<dbReference type="PROSITE" id="PS00395">
    <property type="entry name" value="ALANINE_RACEMASE"/>
    <property type="match status" value="1"/>
</dbReference>
<evidence type="ECO:0000256" key="2">
    <source>
        <dbReference type="ARBA" id="ARBA00001933"/>
    </source>
</evidence>
<dbReference type="PANTHER" id="PTHR30511:SF0">
    <property type="entry name" value="ALANINE RACEMASE, CATABOLIC-RELATED"/>
    <property type="match status" value="1"/>
</dbReference>
<dbReference type="OrthoDB" id="9813814at2"/>
<comment type="caution">
    <text evidence="9">The sequence shown here is derived from an EMBL/GenBank/DDBJ whole genome shotgun (WGS) entry which is preliminary data.</text>
</comment>
<dbReference type="Proteomes" id="UP000014541">
    <property type="component" value="Unassembled WGS sequence"/>
</dbReference>
<name>S3KEX3_TREMA</name>
<feature type="active site" description="Proton acceptor; specific for D-alanine" evidence="5">
    <location>
        <position position="33"/>
    </location>
</feature>
<dbReference type="HOGENOM" id="CLU_028393_2_2_12"/>
<evidence type="ECO:0000256" key="1">
    <source>
        <dbReference type="ARBA" id="ARBA00000316"/>
    </source>
</evidence>
<dbReference type="eggNOG" id="COG0787">
    <property type="taxonomic scope" value="Bacteria"/>
</dbReference>
<feature type="modified residue" description="N6-(pyridoxal phosphate)lysine" evidence="5 6">
    <location>
        <position position="33"/>
    </location>
</feature>
<evidence type="ECO:0000256" key="4">
    <source>
        <dbReference type="ARBA" id="ARBA00023235"/>
    </source>
</evidence>
<dbReference type="Pfam" id="PF01168">
    <property type="entry name" value="Ala_racemase_N"/>
    <property type="match status" value="1"/>
</dbReference>
<reference evidence="9 10" key="1">
    <citation type="submission" date="2013-04" db="EMBL/GenBank/DDBJ databases">
        <title>The Genome Sequence of Treponema maltophilum ATCC 51939.</title>
        <authorList>
            <consortium name="The Broad Institute Genomics Platform"/>
            <person name="Earl A."/>
            <person name="Ward D."/>
            <person name="Feldgarden M."/>
            <person name="Gevers D."/>
            <person name="Leonetti C."/>
            <person name="Blanton J.M."/>
            <person name="Dewhirst F.E."/>
            <person name="Izard J."/>
            <person name="Walker B."/>
            <person name="Young S."/>
            <person name="Zeng Q."/>
            <person name="Gargeya S."/>
            <person name="Fitzgerald M."/>
            <person name="Haas B."/>
            <person name="Abouelleil A."/>
            <person name="Allen A.W."/>
            <person name="Alvarado L."/>
            <person name="Arachchi H.M."/>
            <person name="Berlin A.M."/>
            <person name="Chapman S.B."/>
            <person name="Gainer-Dewar J."/>
            <person name="Goldberg J."/>
            <person name="Griggs A."/>
            <person name="Gujja S."/>
            <person name="Hansen M."/>
            <person name="Howarth C."/>
            <person name="Imamovic A."/>
            <person name="Ireland A."/>
            <person name="Larimer J."/>
            <person name="McCowan C."/>
            <person name="Murphy C."/>
            <person name="Pearson M."/>
            <person name="Poon T.W."/>
            <person name="Priest M."/>
            <person name="Roberts A."/>
            <person name="Saif S."/>
            <person name="Shea T."/>
            <person name="Sisk P."/>
            <person name="Sykes S."/>
            <person name="Wortman J."/>
            <person name="Nusbaum C."/>
            <person name="Birren B."/>
        </authorList>
    </citation>
    <scope>NUCLEOTIDE SEQUENCE [LARGE SCALE GENOMIC DNA]</scope>
    <source>
        <strain evidence="9 10">ATCC 51939</strain>
    </source>
</reference>
<dbReference type="InterPro" id="IPR020622">
    <property type="entry name" value="Ala_racemase_pyridoxalP-BS"/>
</dbReference>
<feature type="binding site" evidence="5 7">
    <location>
        <position position="316"/>
    </location>
    <ligand>
        <name>substrate</name>
    </ligand>
</feature>
<keyword evidence="3 5" id="KW-0663">Pyridoxal phosphate</keyword>
<dbReference type="UniPathway" id="UPA00042">
    <property type="reaction ID" value="UER00497"/>
</dbReference>
<dbReference type="PANTHER" id="PTHR30511">
    <property type="entry name" value="ALANINE RACEMASE"/>
    <property type="match status" value="1"/>
</dbReference>
<dbReference type="SMART" id="SM01005">
    <property type="entry name" value="Ala_racemase_C"/>
    <property type="match status" value="1"/>
</dbReference>
<dbReference type="InterPro" id="IPR011079">
    <property type="entry name" value="Ala_racemase_C"/>
</dbReference>
<evidence type="ECO:0000256" key="3">
    <source>
        <dbReference type="ARBA" id="ARBA00022898"/>
    </source>
</evidence>
<dbReference type="SUPFAM" id="SSF51419">
    <property type="entry name" value="PLP-binding barrel"/>
    <property type="match status" value="1"/>
</dbReference>
<protein>
    <recommendedName>
        <fullName evidence="5">Alanine racemase</fullName>
        <ecNumber evidence="5">5.1.1.1</ecNumber>
    </recommendedName>
</protein>
<evidence type="ECO:0000256" key="5">
    <source>
        <dbReference type="HAMAP-Rule" id="MF_01201"/>
    </source>
</evidence>
<dbReference type="CDD" id="cd00430">
    <property type="entry name" value="PLPDE_III_AR"/>
    <property type="match status" value="1"/>
</dbReference>
<evidence type="ECO:0000259" key="8">
    <source>
        <dbReference type="SMART" id="SM01005"/>
    </source>
</evidence>
<feature type="domain" description="Alanine racemase C-terminal" evidence="8">
    <location>
        <begin position="247"/>
        <end position="374"/>
    </location>
</feature>
<comment type="cofactor">
    <cofactor evidence="2 5 6">
        <name>pyridoxal 5'-phosphate</name>
        <dbReference type="ChEBI" id="CHEBI:597326"/>
    </cofactor>
</comment>
<comment type="similarity">
    <text evidence="5">Belongs to the alanine racemase family.</text>
</comment>
<organism evidence="9 10">
    <name type="scientific">Treponema maltophilum ATCC 51939</name>
    <dbReference type="NCBI Taxonomy" id="1125699"/>
    <lineage>
        <taxon>Bacteria</taxon>
        <taxon>Pseudomonadati</taxon>
        <taxon>Spirochaetota</taxon>
        <taxon>Spirochaetia</taxon>
        <taxon>Spirochaetales</taxon>
        <taxon>Treponemataceae</taxon>
        <taxon>Treponema</taxon>
    </lineage>
</organism>
<dbReference type="FunFam" id="3.20.20.10:FF:000002">
    <property type="entry name" value="Alanine racemase"/>
    <property type="match status" value="1"/>
</dbReference>
<dbReference type="EMBL" id="ATFF01000006">
    <property type="protein sequence ID" value="EPF30772.1"/>
    <property type="molecule type" value="Genomic_DNA"/>
</dbReference>
<gene>
    <name evidence="9" type="ORF">HMPREF9194_01094</name>
</gene>
<dbReference type="EC" id="5.1.1.1" evidence="5"/>
<dbReference type="GO" id="GO:0030632">
    <property type="term" value="P:D-alanine biosynthetic process"/>
    <property type="evidence" value="ECO:0007669"/>
    <property type="project" value="UniProtKB-UniRule"/>
</dbReference>
<comment type="pathway">
    <text evidence="5">Amino-acid biosynthesis; D-alanine biosynthesis; D-alanine from L-alanine: step 1/1.</text>
</comment>
<dbReference type="SUPFAM" id="SSF50621">
    <property type="entry name" value="Alanine racemase C-terminal domain-like"/>
    <property type="match status" value="1"/>
</dbReference>
<evidence type="ECO:0000313" key="10">
    <source>
        <dbReference type="Proteomes" id="UP000014541"/>
    </source>
</evidence>
<evidence type="ECO:0000256" key="6">
    <source>
        <dbReference type="PIRSR" id="PIRSR600821-50"/>
    </source>
</evidence>
<dbReference type="Gene3D" id="3.20.20.10">
    <property type="entry name" value="Alanine racemase"/>
    <property type="match status" value="1"/>
</dbReference>
<dbReference type="Pfam" id="PF00842">
    <property type="entry name" value="Ala_racemase_C"/>
    <property type="match status" value="1"/>
</dbReference>
<keyword evidence="10" id="KW-1185">Reference proteome</keyword>